<dbReference type="AlphaFoldDB" id="A0A6A6Y1M4"/>
<proteinExistence type="predicted"/>
<reference evidence="4" key="2">
    <citation type="submission" date="2020-04" db="EMBL/GenBank/DDBJ databases">
        <authorList>
            <consortium name="NCBI Genome Project"/>
        </authorList>
    </citation>
    <scope>NUCLEOTIDE SEQUENCE</scope>
    <source>
        <strain evidence="4">CBS 304.34</strain>
    </source>
</reference>
<reference evidence="2 4" key="1">
    <citation type="journal article" date="2020" name="Stud. Mycol.">
        <title>101 Dothideomycetes genomes: a test case for predicting lifestyles and emergence of pathogens.</title>
        <authorList>
            <person name="Haridas S."/>
            <person name="Albert R."/>
            <person name="Binder M."/>
            <person name="Bloem J."/>
            <person name="Labutti K."/>
            <person name="Salamov A."/>
            <person name="Andreopoulos B."/>
            <person name="Baker S."/>
            <person name="Barry K."/>
            <person name="Bills G."/>
            <person name="Bluhm B."/>
            <person name="Cannon C."/>
            <person name="Castanera R."/>
            <person name="Culley D."/>
            <person name="Daum C."/>
            <person name="Ezra D."/>
            <person name="Gonzalez J."/>
            <person name="Henrissat B."/>
            <person name="Kuo A."/>
            <person name="Liang C."/>
            <person name="Lipzen A."/>
            <person name="Lutzoni F."/>
            <person name="Magnuson J."/>
            <person name="Mondo S."/>
            <person name="Nolan M."/>
            <person name="Ohm R."/>
            <person name="Pangilinan J."/>
            <person name="Park H.-J."/>
            <person name="Ramirez L."/>
            <person name="Alfaro M."/>
            <person name="Sun H."/>
            <person name="Tritt A."/>
            <person name="Yoshinaga Y."/>
            <person name="Zwiers L.-H."/>
            <person name="Turgeon B."/>
            <person name="Goodwin S."/>
            <person name="Spatafora J."/>
            <person name="Crous P."/>
            <person name="Grigoriev I."/>
        </authorList>
    </citation>
    <scope>NUCLEOTIDE SEQUENCE</scope>
    <source>
        <strain evidence="2 4">CBS 304.34</strain>
    </source>
</reference>
<dbReference type="Proteomes" id="UP000504636">
    <property type="component" value="Unplaced"/>
</dbReference>
<dbReference type="EMBL" id="MU003723">
    <property type="protein sequence ID" value="KAF2802413.1"/>
    <property type="molecule type" value="Genomic_DNA"/>
</dbReference>
<sequence>MCPVNPLLPLWSPNIKHPQLFPSHIAFVHAKHGCTRSPIPARWVVGRFQTSQLSPLLIRTDSFFGNGRMRTTFGGVPFAPRKHCVTLRPLAVCCGHFHYYLFFFLRRCHLQPGSRSASPRRCVGARFSEDVLLATPLMQQAAPRAYQHVSHELGFPATHTEKNGARETKGRALPTTSNRHPWDQRALLGIASDGCRVVIRSVLSKKNMRFESPSSSGWECDKKDAKRGWRLSPNSLSQLTVNAQHAATQQTGSVRLQQWLRGFAALLSSPHFDSIENRNCKLPFVARMGRSVATGPSYCALAVRNTIAWPAPDRLHAISRSDFGSCNPPSPGIGDVYVSASPALPRRPNRPRAKRIACATGGSIHEDRPRNPEMGSVNRRSGLAHLRMRPCDLPRAGSTQLRLFHLPFLQLSQSHLNQNSRLELASNSAITSTTNSSTPSRQASTARSSPPLPPHRSFLVTLTLTLVSHSKSTSVFSTRRPRPPFTPSRYLTDLLPAPPRKSGSGLHLTHRSRRPRACSDGRDEGGVCAGDPLFGPPLCAHGGGPCGLRACWSWGGSRAVDTRLR</sequence>
<feature type="region of interest" description="Disordered" evidence="1">
    <location>
        <begin position="428"/>
        <end position="455"/>
    </location>
</feature>
<accession>A0A6A6Y1M4</accession>
<name>A0A6A6Y1M4_9PEZI</name>
<evidence type="ECO:0000313" key="2">
    <source>
        <dbReference type="EMBL" id="KAF2802413.1"/>
    </source>
</evidence>
<keyword evidence="3" id="KW-1185">Reference proteome</keyword>
<feature type="compositionally biased region" description="Low complexity" evidence="1">
    <location>
        <begin position="428"/>
        <end position="440"/>
    </location>
</feature>
<protein>
    <submittedName>
        <fullName evidence="2 4">Uncharacterized protein</fullName>
    </submittedName>
</protein>
<evidence type="ECO:0000313" key="4">
    <source>
        <dbReference type="RefSeq" id="XP_033569377.1"/>
    </source>
</evidence>
<dbReference type="RefSeq" id="XP_033569377.1">
    <property type="nucleotide sequence ID" value="XM_033723997.1"/>
</dbReference>
<dbReference type="GeneID" id="54464890"/>
<evidence type="ECO:0000256" key="1">
    <source>
        <dbReference type="SAM" id="MobiDB-lite"/>
    </source>
</evidence>
<gene>
    <name evidence="2 4" type="ORF">BDZ99DRAFT_503876</name>
</gene>
<organism evidence="2">
    <name type="scientific">Mytilinidion resinicola</name>
    <dbReference type="NCBI Taxonomy" id="574789"/>
    <lineage>
        <taxon>Eukaryota</taxon>
        <taxon>Fungi</taxon>
        <taxon>Dikarya</taxon>
        <taxon>Ascomycota</taxon>
        <taxon>Pezizomycotina</taxon>
        <taxon>Dothideomycetes</taxon>
        <taxon>Pleosporomycetidae</taxon>
        <taxon>Mytilinidiales</taxon>
        <taxon>Mytilinidiaceae</taxon>
        <taxon>Mytilinidion</taxon>
    </lineage>
</organism>
<feature type="region of interest" description="Disordered" evidence="1">
    <location>
        <begin position="475"/>
        <end position="522"/>
    </location>
</feature>
<evidence type="ECO:0000313" key="3">
    <source>
        <dbReference type="Proteomes" id="UP000504636"/>
    </source>
</evidence>
<reference evidence="4" key="3">
    <citation type="submission" date="2025-04" db="UniProtKB">
        <authorList>
            <consortium name="RefSeq"/>
        </authorList>
    </citation>
    <scope>IDENTIFICATION</scope>
    <source>
        <strain evidence="4">CBS 304.34</strain>
    </source>
</reference>